<dbReference type="EMBL" id="JAZDQU010000001">
    <property type="protein sequence ID" value="MEE1884351.1"/>
    <property type="molecule type" value="Genomic_DNA"/>
</dbReference>
<proteinExistence type="predicted"/>
<evidence type="ECO:0000313" key="2">
    <source>
        <dbReference type="Proteomes" id="UP001337681"/>
    </source>
</evidence>
<gene>
    <name evidence="1" type="ORF">VRU49_02850</name>
</gene>
<comment type="caution">
    <text evidence="1">The sequence shown here is derived from an EMBL/GenBank/DDBJ whole genome shotgun (WGS) entry which is preliminary data.</text>
</comment>
<sequence length="317" mass="36502">MNNSIYNPFTSFDFKYKKCFLSGEATDSNIQVIPTWLLEMAGFTGDEAIKMLDEGIHSYKSLKIPVNTALVGKAIDVLDAEVEEAFKLGYEGVSKLNQDILFKWLGKFLYGFVYIEMYNGIKQNVLSADGLNMGQGLMHKFGNLHAMLQGIYRSVTLENFKPYSIEVLELKEPVSFSFKDEINTLTFSLKFKNFGIIACLQDNGVNSKYHSTLLSHINKQPLLEQQFEELCARFYYSAYLFNRLPEYSIMELNGEVFIEAMPLKGMLNKPIFDEWQHKTYGQVLENFWKPWGHLLLEINQNPNAPMSYFSPSYLPEH</sequence>
<dbReference type="Proteomes" id="UP001337681">
    <property type="component" value="Unassembled WGS sequence"/>
</dbReference>
<accession>A0ABU7GZ99</accession>
<reference evidence="1 2" key="1">
    <citation type="submission" date="2024-01" db="EMBL/GenBank/DDBJ databases">
        <title>Pedobacter sp. nov., isolated from oil-contaminated soil.</title>
        <authorList>
            <person name="Le N.T.T."/>
        </authorList>
    </citation>
    <scope>NUCLEOTIDE SEQUENCE [LARGE SCALE GENOMIC DNA]</scope>
    <source>
        <strain evidence="1 2">VNH31</strain>
    </source>
</reference>
<dbReference type="RefSeq" id="WP_330145268.1">
    <property type="nucleotide sequence ID" value="NZ_JAZDQU010000001.1"/>
</dbReference>
<name>A0ABU7GZ99_9SPHI</name>
<keyword evidence="2" id="KW-1185">Reference proteome</keyword>
<organism evidence="1 2">
    <name type="scientific">Pedobacter flavus</name>
    <dbReference type="NCBI Taxonomy" id="3113906"/>
    <lineage>
        <taxon>Bacteria</taxon>
        <taxon>Pseudomonadati</taxon>
        <taxon>Bacteroidota</taxon>
        <taxon>Sphingobacteriia</taxon>
        <taxon>Sphingobacteriales</taxon>
        <taxon>Sphingobacteriaceae</taxon>
        <taxon>Pedobacter</taxon>
    </lineage>
</organism>
<protein>
    <submittedName>
        <fullName evidence="1">Uncharacterized protein</fullName>
    </submittedName>
</protein>
<evidence type="ECO:0000313" key="1">
    <source>
        <dbReference type="EMBL" id="MEE1884351.1"/>
    </source>
</evidence>